<dbReference type="SUPFAM" id="SSF52833">
    <property type="entry name" value="Thioredoxin-like"/>
    <property type="match status" value="1"/>
</dbReference>
<dbReference type="InterPro" id="IPR036282">
    <property type="entry name" value="Glutathione-S-Trfase_C_sf"/>
</dbReference>
<evidence type="ECO:0000259" key="2">
    <source>
        <dbReference type="PROSITE" id="PS50405"/>
    </source>
</evidence>
<dbReference type="SFLD" id="SFLDS00019">
    <property type="entry name" value="Glutathione_Transferase_(cytos"/>
    <property type="match status" value="1"/>
</dbReference>
<dbReference type="SFLD" id="SFLDG00358">
    <property type="entry name" value="Main_(cytGST)"/>
    <property type="match status" value="1"/>
</dbReference>
<dbReference type="PROSITE" id="PS50405">
    <property type="entry name" value="GST_CTER"/>
    <property type="match status" value="1"/>
</dbReference>
<dbReference type="Pfam" id="PF13409">
    <property type="entry name" value="GST_N_2"/>
    <property type="match status" value="1"/>
</dbReference>
<dbReference type="RefSeq" id="WP_054984081.1">
    <property type="nucleotide sequence ID" value="NZ_CP092918.1"/>
</dbReference>
<dbReference type="GeneID" id="96217622"/>
<dbReference type="Gene3D" id="1.20.1050.10">
    <property type="match status" value="1"/>
</dbReference>
<dbReference type="Pfam" id="PF13410">
    <property type="entry name" value="GST_C_2"/>
    <property type="match status" value="1"/>
</dbReference>
<dbReference type="AlphaFoldDB" id="A0A0P9RQ69"/>
<dbReference type="GO" id="GO:0016740">
    <property type="term" value="F:transferase activity"/>
    <property type="evidence" value="ECO:0007669"/>
    <property type="project" value="UniProtKB-KW"/>
</dbReference>
<evidence type="ECO:0000313" key="4">
    <source>
        <dbReference type="Proteomes" id="UP000050557"/>
    </source>
</evidence>
<feature type="domain" description="GST N-terminal" evidence="1">
    <location>
        <begin position="4"/>
        <end position="87"/>
    </location>
</feature>
<dbReference type="SUPFAM" id="SSF47616">
    <property type="entry name" value="GST C-terminal domain-like"/>
    <property type="match status" value="1"/>
</dbReference>
<evidence type="ECO:0000313" key="3">
    <source>
        <dbReference type="EMBL" id="KPX50194.1"/>
    </source>
</evidence>
<evidence type="ECO:0000259" key="1">
    <source>
        <dbReference type="PROSITE" id="PS50404"/>
    </source>
</evidence>
<feature type="domain" description="GST C-terminal" evidence="2">
    <location>
        <begin position="92"/>
        <end position="215"/>
    </location>
</feature>
<dbReference type="InterPro" id="IPR004045">
    <property type="entry name" value="Glutathione_S-Trfase_N"/>
</dbReference>
<dbReference type="GO" id="GO:0005737">
    <property type="term" value="C:cytoplasm"/>
    <property type="evidence" value="ECO:0007669"/>
    <property type="project" value="TreeGrafter"/>
</dbReference>
<dbReference type="CDD" id="cd00299">
    <property type="entry name" value="GST_C_family"/>
    <property type="match status" value="1"/>
</dbReference>
<sequence>MPQSQFTLVSHPLCPFVQRVAIVLLEKGITFQRIDVDLRDRPDWFLAMSPSGKVPLLKVPDGNEGESVLFESVAICEYLEGVYPEPALHPMNALIRAQHRAWIEFASATLADAWGFLNATDQQTALGKSAALRGKLERFDSEILDGPYFVGERLSMVDIAVAPVFRYFDILGFEPNHQLFDGLNRVADWRRALASRFSIQAAVAEDYAIRFRNHLQEARALLATASETHPL</sequence>
<dbReference type="InterPro" id="IPR050983">
    <property type="entry name" value="GST_Omega/HSP26"/>
</dbReference>
<comment type="caution">
    <text evidence="3">The sequence shown here is derived from an EMBL/GenBank/DDBJ whole genome shotgun (WGS) entry which is preliminary data.</text>
</comment>
<dbReference type="PATRIC" id="fig|251654.3.peg.5233"/>
<proteinExistence type="predicted"/>
<dbReference type="PANTHER" id="PTHR43968:SF6">
    <property type="entry name" value="GLUTATHIONE S-TRANSFERASE OMEGA"/>
    <property type="match status" value="1"/>
</dbReference>
<dbReference type="PROSITE" id="PS50404">
    <property type="entry name" value="GST_NTER"/>
    <property type="match status" value="1"/>
</dbReference>
<dbReference type="Gene3D" id="3.40.30.10">
    <property type="entry name" value="Glutaredoxin"/>
    <property type="match status" value="1"/>
</dbReference>
<dbReference type="CDD" id="cd00570">
    <property type="entry name" value="GST_N_family"/>
    <property type="match status" value="1"/>
</dbReference>
<accession>A0A0P9RQ69</accession>
<dbReference type="EMBL" id="LJQM01000009">
    <property type="protein sequence ID" value="KPX50194.1"/>
    <property type="molecule type" value="Genomic_DNA"/>
</dbReference>
<dbReference type="InterPro" id="IPR040079">
    <property type="entry name" value="Glutathione_S-Trfase"/>
</dbReference>
<dbReference type="InterPro" id="IPR036249">
    <property type="entry name" value="Thioredoxin-like_sf"/>
</dbReference>
<dbReference type="Proteomes" id="UP000050557">
    <property type="component" value="Unassembled WGS sequence"/>
</dbReference>
<dbReference type="PANTHER" id="PTHR43968">
    <property type="match status" value="1"/>
</dbReference>
<protein>
    <submittedName>
        <fullName evidence="3">Glutathione S-transferase</fullName>
    </submittedName>
</protein>
<organism evidence="3 4">
    <name type="scientific">Pseudomonas syringae pv. helianthi</name>
    <dbReference type="NCBI Taxonomy" id="251654"/>
    <lineage>
        <taxon>Bacteria</taxon>
        <taxon>Pseudomonadati</taxon>
        <taxon>Pseudomonadota</taxon>
        <taxon>Gammaproteobacteria</taxon>
        <taxon>Pseudomonadales</taxon>
        <taxon>Pseudomonadaceae</taxon>
        <taxon>Pseudomonas</taxon>
    </lineage>
</organism>
<gene>
    <name evidence="3" type="ORF">ALO68_03937</name>
</gene>
<keyword evidence="3" id="KW-0808">Transferase</keyword>
<reference evidence="3 4" key="1">
    <citation type="submission" date="2015-09" db="EMBL/GenBank/DDBJ databases">
        <title>Genome announcement of multiple Pseudomonas syringae strains.</title>
        <authorList>
            <person name="Thakur S."/>
            <person name="Wang P.W."/>
            <person name="Gong Y."/>
            <person name="Weir B.S."/>
            <person name="Guttman D.S."/>
        </authorList>
    </citation>
    <scope>NUCLEOTIDE SEQUENCE [LARGE SCALE GENOMIC DNA]</scope>
    <source>
        <strain evidence="3 4">ICMP4531</strain>
    </source>
</reference>
<name>A0A0P9RQ69_9PSED</name>
<dbReference type="InterPro" id="IPR010987">
    <property type="entry name" value="Glutathione-S-Trfase_C-like"/>
</dbReference>